<sequence length="169" mass="18415">MNNSSTEMNNKKTTGSSKTVAREPTAAVADVCNSAASGSGDAVLQSDKHIDVYSEDAHIDKALSEIPLSNDDEEDTVMSDDVLESRKLNVESEWKRIVKPRMSIPMANWTRGVIDKHPANTGDNLSRNLSPRCSMYQGQHSLGRLLIAWSRCGSLCSSLSEYLAIKGQA</sequence>
<accession>A0A0B7N4Y5</accession>
<evidence type="ECO:0000313" key="3">
    <source>
        <dbReference type="Proteomes" id="UP000054107"/>
    </source>
</evidence>
<organism evidence="2 3">
    <name type="scientific">Parasitella parasitica</name>
    <dbReference type="NCBI Taxonomy" id="35722"/>
    <lineage>
        <taxon>Eukaryota</taxon>
        <taxon>Fungi</taxon>
        <taxon>Fungi incertae sedis</taxon>
        <taxon>Mucoromycota</taxon>
        <taxon>Mucoromycotina</taxon>
        <taxon>Mucoromycetes</taxon>
        <taxon>Mucorales</taxon>
        <taxon>Mucorineae</taxon>
        <taxon>Mucoraceae</taxon>
        <taxon>Parasitella</taxon>
    </lineage>
</organism>
<name>A0A0B7N4Y5_9FUNG</name>
<dbReference type="AlphaFoldDB" id="A0A0B7N4Y5"/>
<gene>
    <name evidence="2" type="primary">PARPA_06363.1 scaffold 21534</name>
</gene>
<feature type="region of interest" description="Disordered" evidence="1">
    <location>
        <begin position="1"/>
        <end position="25"/>
    </location>
</feature>
<keyword evidence="3" id="KW-1185">Reference proteome</keyword>
<proteinExistence type="predicted"/>
<reference evidence="2 3" key="1">
    <citation type="submission" date="2014-09" db="EMBL/GenBank/DDBJ databases">
        <authorList>
            <person name="Ellenberger Sabrina"/>
        </authorList>
    </citation>
    <scope>NUCLEOTIDE SEQUENCE [LARGE SCALE GENOMIC DNA]</scope>
    <source>
        <strain evidence="2 3">CBS 412.66</strain>
    </source>
</reference>
<protein>
    <submittedName>
        <fullName evidence="2">Uncharacterized protein</fullName>
    </submittedName>
</protein>
<evidence type="ECO:0000256" key="1">
    <source>
        <dbReference type="SAM" id="MobiDB-lite"/>
    </source>
</evidence>
<dbReference type="Proteomes" id="UP000054107">
    <property type="component" value="Unassembled WGS sequence"/>
</dbReference>
<evidence type="ECO:0000313" key="2">
    <source>
        <dbReference type="EMBL" id="CEP12422.1"/>
    </source>
</evidence>
<dbReference type="EMBL" id="LN727679">
    <property type="protein sequence ID" value="CEP12422.1"/>
    <property type="molecule type" value="Genomic_DNA"/>
</dbReference>
<feature type="compositionally biased region" description="Polar residues" evidence="1">
    <location>
        <begin position="1"/>
        <end position="19"/>
    </location>
</feature>